<dbReference type="EMBL" id="UINC01001754">
    <property type="protein sequence ID" value="SUZ88104.1"/>
    <property type="molecule type" value="Genomic_DNA"/>
</dbReference>
<name>A0A381RA62_9ZZZZ</name>
<accession>A0A381RA62</accession>
<sequence>VGQADYRTAMSDELPPGESTDQHIVMEWETPTHEQIIEITKMHVEAMETNSDPAVWVTAGMHHVMLYTIGRRSGNVHRVALPFWRDPDGGRLVIGSFAGAVNDPAWVLNLRDRDANPGVKVRTQHGLYWSQHQILEGAERDALWELMTVDRAFYADYQAKTERPIPMIRLPETELHEG</sequence>
<comment type="catalytic activity">
    <reaction evidence="2">
        <text>oxidized coenzyme F420-(gamma-L-Glu)(n) + a quinol + H(+) = reduced coenzyme F420-(gamma-L-Glu)(n) + a quinone</text>
        <dbReference type="Rhea" id="RHEA:39663"/>
        <dbReference type="Rhea" id="RHEA-COMP:12939"/>
        <dbReference type="Rhea" id="RHEA-COMP:14378"/>
        <dbReference type="ChEBI" id="CHEBI:15378"/>
        <dbReference type="ChEBI" id="CHEBI:24646"/>
        <dbReference type="ChEBI" id="CHEBI:132124"/>
        <dbReference type="ChEBI" id="CHEBI:133980"/>
        <dbReference type="ChEBI" id="CHEBI:139511"/>
    </reaction>
</comment>
<proteinExistence type="inferred from homology"/>
<dbReference type="PANTHER" id="PTHR39428">
    <property type="entry name" value="F420H(2)-DEPENDENT QUINONE REDUCTASE RV1261C"/>
    <property type="match status" value="1"/>
</dbReference>
<evidence type="ECO:0000256" key="3">
    <source>
        <dbReference type="SAM" id="MobiDB-lite"/>
    </source>
</evidence>
<organism evidence="4">
    <name type="scientific">marine metagenome</name>
    <dbReference type="NCBI Taxonomy" id="408172"/>
    <lineage>
        <taxon>unclassified sequences</taxon>
        <taxon>metagenomes</taxon>
        <taxon>ecological metagenomes</taxon>
    </lineage>
</organism>
<evidence type="ECO:0008006" key="5">
    <source>
        <dbReference type="Google" id="ProtNLM"/>
    </source>
</evidence>
<comment type="similarity">
    <text evidence="1">Belongs to the F420H(2)-dependent quinone reductase family.</text>
</comment>
<dbReference type="NCBIfam" id="TIGR00026">
    <property type="entry name" value="hi_GC_TIGR00026"/>
    <property type="match status" value="1"/>
</dbReference>
<evidence type="ECO:0000256" key="1">
    <source>
        <dbReference type="ARBA" id="ARBA00008710"/>
    </source>
</evidence>
<dbReference type="GO" id="GO:0016491">
    <property type="term" value="F:oxidoreductase activity"/>
    <property type="evidence" value="ECO:0007669"/>
    <property type="project" value="InterPro"/>
</dbReference>
<gene>
    <name evidence="4" type="ORF">METZ01_LOCUS40958</name>
</gene>
<reference evidence="4" key="1">
    <citation type="submission" date="2018-05" db="EMBL/GenBank/DDBJ databases">
        <authorList>
            <person name="Lanie J.A."/>
            <person name="Ng W.-L."/>
            <person name="Kazmierczak K.M."/>
            <person name="Andrzejewski T.M."/>
            <person name="Davidsen T.M."/>
            <person name="Wayne K.J."/>
            <person name="Tettelin H."/>
            <person name="Glass J.I."/>
            <person name="Rusch D."/>
            <person name="Podicherti R."/>
            <person name="Tsui H.-C.T."/>
            <person name="Winkler M.E."/>
        </authorList>
    </citation>
    <scope>NUCLEOTIDE SEQUENCE</scope>
</reference>
<dbReference type="PANTHER" id="PTHR39428:SF1">
    <property type="entry name" value="F420H(2)-DEPENDENT QUINONE REDUCTASE RV1261C"/>
    <property type="match status" value="1"/>
</dbReference>
<feature type="region of interest" description="Disordered" evidence="3">
    <location>
        <begin position="1"/>
        <end position="20"/>
    </location>
</feature>
<protein>
    <recommendedName>
        <fullName evidence="5">Nitroreductase family deazaflavin-dependent oxidoreductase</fullName>
    </recommendedName>
</protein>
<feature type="non-terminal residue" evidence="4">
    <location>
        <position position="1"/>
    </location>
</feature>
<dbReference type="GO" id="GO:0070967">
    <property type="term" value="F:coenzyme F420 binding"/>
    <property type="evidence" value="ECO:0007669"/>
    <property type="project" value="TreeGrafter"/>
</dbReference>
<dbReference type="Pfam" id="PF04075">
    <property type="entry name" value="F420H2_quin_red"/>
    <property type="match status" value="1"/>
</dbReference>
<evidence type="ECO:0000313" key="4">
    <source>
        <dbReference type="EMBL" id="SUZ88104.1"/>
    </source>
</evidence>
<dbReference type="InterPro" id="IPR012349">
    <property type="entry name" value="Split_barrel_FMN-bd"/>
</dbReference>
<dbReference type="GO" id="GO:0005886">
    <property type="term" value="C:plasma membrane"/>
    <property type="evidence" value="ECO:0007669"/>
    <property type="project" value="TreeGrafter"/>
</dbReference>
<dbReference type="AlphaFoldDB" id="A0A381RA62"/>
<dbReference type="InterPro" id="IPR004378">
    <property type="entry name" value="F420H2_quin_Rdtase"/>
</dbReference>
<dbReference type="Gene3D" id="2.30.110.10">
    <property type="entry name" value="Electron Transport, Fmn-binding Protein, Chain A"/>
    <property type="match status" value="1"/>
</dbReference>
<evidence type="ECO:0000256" key="2">
    <source>
        <dbReference type="ARBA" id="ARBA00049106"/>
    </source>
</evidence>